<evidence type="ECO:0000313" key="1">
    <source>
        <dbReference type="EMBL" id="EYC17197.1"/>
    </source>
</evidence>
<gene>
    <name evidence="1" type="primary">Acey_s0031.g2327</name>
    <name evidence="1" type="ORF">Y032_0031g2327</name>
</gene>
<keyword evidence="2" id="KW-1185">Reference proteome</keyword>
<accession>A0A016UQT3</accession>
<dbReference type="AlphaFoldDB" id="A0A016UQT3"/>
<dbReference type="EMBL" id="JARK01001367">
    <property type="protein sequence ID" value="EYC17197.1"/>
    <property type="molecule type" value="Genomic_DNA"/>
</dbReference>
<dbReference type="Proteomes" id="UP000024635">
    <property type="component" value="Unassembled WGS sequence"/>
</dbReference>
<organism evidence="1 2">
    <name type="scientific">Ancylostoma ceylanicum</name>
    <dbReference type="NCBI Taxonomy" id="53326"/>
    <lineage>
        <taxon>Eukaryota</taxon>
        <taxon>Metazoa</taxon>
        <taxon>Ecdysozoa</taxon>
        <taxon>Nematoda</taxon>
        <taxon>Chromadorea</taxon>
        <taxon>Rhabditida</taxon>
        <taxon>Rhabditina</taxon>
        <taxon>Rhabditomorpha</taxon>
        <taxon>Strongyloidea</taxon>
        <taxon>Ancylostomatidae</taxon>
        <taxon>Ancylostomatinae</taxon>
        <taxon>Ancylostoma</taxon>
    </lineage>
</organism>
<name>A0A016UQT3_9BILA</name>
<protein>
    <submittedName>
        <fullName evidence="1">Uncharacterized protein</fullName>
    </submittedName>
</protein>
<evidence type="ECO:0000313" key="2">
    <source>
        <dbReference type="Proteomes" id="UP000024635"/>
    </source>
</evidence>
<reference evidence="2" key="1">
    <citation type="journal article" date="2015" name="Nat. Genet.">
        <title>The genome and transcriptome of the zoonotic hookworm Ancylostoma ceylanicum identify infection-specific gene families.</title>
        <authorList>
            <person name="Schwarz E.M."/>
            <person name="Hu Y."/>
            <person name="Antoshechkin I."/>
            <person name="Miller M.M."/>
            <person name="Sternberg P.W."/>
            <person name="Aroian R.V."/>
        </authorList>
    </citation>
    <scope>NUCLEOTIDE SEQUENCE</scope>
    <source>
        <strain evidence="2">HY135</strain>
    </source>
</reference>
<sequence length="79" mass="8790">MTRKTKQIRRDKYFISQPNPLEDQHTWADHIQFPAAVLILSVIGLLTTTAATAAATNVDYLFAYSVPSAGRQIPSFTHS</sequence>
<comment type="caution">
    <text evidence="1">The sequence shown here is derived from an EMBL/GenBank/DDBJ whole genome shotgun (WGS) entry which is preliminary data.</text>
</comment>
<proteinExistence type="predicted"/>